<dbReference type="SUPFAM" id="SSF55729">
    <property type="entry name" value="Acyl-CoA N-acyltransferases (Nat)"/>
    <property type="match status" value="1"/>
</dbReference>
<dbReference type="GO" id="GO:0016747">
    <property type="term" value="F:acyltransferase activity, transferring groups other than amino-acyl groups"/>
    <property type="evidence" value="ECO:0007669"/>
    <property type="project" value="InterPro"/>
</dbReference>
<feature type="domain" description="N-acetyltransferase" evidence="1">
    <location>
        <begin position="9"/>
        <end position="163"/>
    </location>
</feature>
<protein>
    <submittedName>
        <fullName evidence="2">GNAT family N-acetyltransferase</fullName>
    </submittedName>
</protein>
<dbReference type="InterPro" id="IPR000182">
    <property type="entry name" value="GNAT_dom"/>
</dbReference>
<evidence type="ECO:0000259" key="1">
    <source>
        <dbReference type="PROSITE" id="PS51186"/>
    </source>
</evidence>
<gene>
    <name evidence="2" type="ORF">SG34_018135</name>
</gene>
<name>A0AAF0C5G5_9GAMM</name>
<dbReference type="Pfam" id="PF13302">
    <property type="entry name" value="Acetyltransf_3"/>
    <property type="match status" value="1"/>
</dbReference>
<evidence type="ECO:0000313" key="2">
    <source>
        <dbReference type="EMBL" id="WDE03312.1"/>
    </source>
</evidence>
<dbReference type="RefSeq" id="WP_044837413.1">
    <property type="nucleotide sequence ID" value="NZ_CP059733.1"/>
</dbReference>
<dbReference type="Gene3D" id="3.40.630.30">
    <property type="match status" value="1"/>
</dbReference>
<reference evidence="2 3" key="2">
    <citation type="journal article" date="2022" name="Mar. Drugs">
        <title>Bioassay-Guided Fractionation Leads to the Detection of Cholic Acid Generated by the Rare Thalassomonas sp.</title>
        <authorList>
            <person name="Pheiffer F."/>
            <person name="Schneider Y.K."/>
            <person name="Hansen E.H."/>
            <person name="Andersen J.H."/>
            <person name="Isaksson J."/>
            <person name="Busche T."/>
            <person name="R C."/>
            <person name="Kalinowski J."/>
            <person name="Zyl L.V."/>
            <person name="Trindade M."/>
        </authorList>
    </citation>
    <scope>NUCLEOTIDE SEQUENCE [LARGE SCALE GENOMIC DNA]</scope>
    <source>
        <strain evidence="2 3">XOM25</strain>
    </source>
</reference>
<dbReference type="PANTHER" id="PTHR43792:SF1">
    <property type="entry name" value="N-ACETYLTRANSFERASE DOMAIN-CONTAINING PROTEIN"/>
    <property type="match status" value="1"/>
</dbReference>
<proteinExistence type="predicted"/>
<accession>A0AAF0C5G5</accession>
<sequence length="163" mass="18665">MQKFSTKRLFIRPLEKQDQELYCRLYTDKEIMRHICPPLSKEQARKAFNTTLAQQVDGNPNQFSWTIISKATNEGIGIVGFHSPEKEHAILGLLILKNFQGQGYAPEVFKQLINVCNTAYGFKKFTSQVQKANINSIKFLKLIGFQDEPSLETKDIGTYVFTL</sequence>
<dbReference type="KEGG" id="tvd:SG34_018135"/>
<organism evidence="2 3">
    <name type="scientific">Thalassomonas viridans</name>
    <dbReference type="NCBI Taxonomy" id="137584"/>
    <lineage>
        <taxon>Bacteria</taxon>
        <taxon>Pseudomonadati</taxon>
        <taxon>Pseudomonadota</taxon>
        <taxon>Gammaproteobacteria</taxon>
        <taxon>Alteromonadales</taxon>
        <taxon>Colwelliaceae</taxon>
        <taxon>Thalassomonas</taxon>
    </lineage>
</organism>
<dbReference type="InterPro" id="IPR051531">
    <property type="entry name" value="N-acetyltransferase"/>
</dbReference>
<dbReference type="Proteomes" id="UP000032352">
    <property type="component" value="Chromosome"/>
</dbReference>
<dbReference type="PROSITE" id="PS51186">
    <property type="entry name" value="GNAT"/>
    <property type="match status" value="1"/>
</dbReference>
<evidence type="ECO:0000313" key="3">
    <source>
        <dbReference type="Proteomes" id="UP000032352"/>
    </source>
</evidence>
<reference evidence="2 3" key="1">
    <citation type="journal article" date="2015" name="Genome Announc.">
        <title>Draft Genome Sequences of Marine Isolates of Thalassomonas viridans and Thalassomonas actiniarum.</title>
        <authorList>
            <person name="Olonade I."/>
            <person name="van Zyl L.J."/>
            <person name="Trindade M."/>
        </authorList>
    </citation>
    <scope>NUCLEOTIDE SEQUENCE [LARGE SCALE GENOMIC DNA]</scope>
    <source>
        <strain evidence="2 3">XOM25</strain>
    </source>
</reference>
<dbReference type="PANTHER" id="PTHR43792">
    <property type="entry name" value="GNAT FAMILY, PUTATIVE (AFU_ORTHOLOGUE AFUA_3G00765)-RELATED-RELATED"/>
    <property type="match status" value="1"/>
</dbReference>
<dbReference type="EMBL" id="CP059733">
    <property type="protein sequence ID" value="WDE03312.1"/>
    <property type="molecule type" value="Genomic_DNA"/>
</dbReference>
<dbReference type="InterPro" id="IPR016181">
    <property type="entry name" value="Acyl_CoA_acyltransferase"/>
</dbReference>
<dbReference type="AlphaFoldDB" id="A0AAF0C5G5"/>
<keyword evidence="3" id="KW-1185">Reference proteome</keyword>